<evidence type="ECO:0000313" key="3">
    <source>
        <dbReference type="Proteomes" id="UP001162480"/>
    </source>
</evidence>
<proteinExistence type="predicted"/>
<keyword evidence="1" id="KW-0472">Membrane</keyword>
<feature type="transmembrane region" description="Helical" evidence="1">
    <location>
        <begin position="12"/>
        <end position="29"/>
    </location>
</feature>
<gene>
    <name evidence="2" type="ORF">OCTVUL_1B004888</name>
</gene>
<accession>A0AA36BN61</accession>
<evidence type="ECO:0000313" key="2">
    <source>
        <dbReference type="EMBL" id="CAI9737214.1"/>
    </source>
</evidence>
<evidence type="ECO:0000256" key="1">
    <source>
        <dbReference type="SAM" id="Phobius"/>
    </source>
</evidence>
<protein>
    <submittedName>
        <fullName evidence="2">Uncharacterized protein</fullName>
    </submittedName>
</protein>
<sequence>MLLIYFCHRNVAISAGLIGFTGAILGAFSTSSDMMITCYGILGDPEYTTTTDCGSTEQGITNQAFWNSESSLDVKVICLVISSSNRLPIPPRLHAIVPLGTIRNSRLDVHIRHLADHRTALHRFHC</sequence>
<dbReference type="Proteomes" id="UP001162480">
    <property type="component" value="Chromosome 20"/>
</dbReference>
<keyword evidence="1" id="KW-0812">Transmembrane</keyword>
<keyword evidence="1" id="KW-1133">Transmembrane helix</keyword>
<keyword evidence="3" id="KW-1185">Reference proteome</keyword>
<dbReference type="EMBL" id="OX597833">
    <property type="protein sequence ID" value="CAI9737214.1"/>
    <property type="molecule type" value="Genomic_DNA"/>
</dbReference>
<reference evidence="2" key="1">
    <citation type="submission" date="2023-08" db="EMBL/GenBank/DDBJ databases">
        <authorList>
            <person name="Alioto T."/>
            <person name="Alioto T."/>
            <person name="Gomez Garrido J."/>
        </authorList>
    </citation>
    <scope>NUCLEOTIDE SEQUENCE</scope>
</reference>
<name>A0AA36BN61_OCTVU</name>
<organism evidence="2 3">
    <name type="scientific">Octopus vulgaris</name>
    <name type="common">Common octopus</name>
    <dbReference type="NCBI Taxonomy" id="6645"/>
    <lineage>
        <taxon>Eukaryota</taxon>
        <taxon>Metazoa</taxon>
        <taxon>Spiralia</taxon>
        <taxon>Lophotrochozoa</taxon>
        <taxon>Mollusca</taxon>
        <taxon>Cephalopoda</taxon>
        <taxon>Coleoidea</taxon>
        <taxon>Octopodiformes</taxon>
        <taxon>Octopoda</taxon>
        <taxon>Incirrata</taxon>
        <taxon>Octopodidae</taxon>
        <taxon>Octopus</taxon>
    </lineage>
</organism>
<dbReference type="AlphaFoldDB" id="A0AA36BN61"/>